<dbReference type="GO" id="GO:0006357">
    <property type="term" value="P:regulation of transcription by RNA polymerase II"/>
    <property type="evidence" value="ECO:0007669"/>
    <property type="project" value="TreeGrafter"/>
</dbReference>
<dbReference type="EMBL" id="MSFL01000012">
    <property type="protein sequence ID" value="PWY82093.1"/>
    <property type="molecule type" value="Genomic_DNA"/>
</dbReference>
<keyword evidence="1" id="KW-0863">Zinc-finger</keyword>
<reference evidence="3 4" key="1">
    <citation type="submission" date="2016-12" db="EMBL/GenBank/DDBJ databases">
        <title>The genomes of Aspergillus section Nigri reveals drivers in fungal speciation.</title>
        <authorList>
            <consortium name="DOE Joint Genome Institute"/>
            <person name="Vesth T.C."/>
            <person name="Nybo J."/>
            <person name="Theobald S."/>
            <person name="Brandl J."/>
            <person name="Frisvad J.C."/>
            <person name="Nielsen K.F."/>
            <person name="Lyhne E.K."/>
            <person name="Kogle M.E."/>
            <person name="Kuo A."/>
            <person name="Riley R."/>
            <person name="Clum A."/>
            <person name="Nolan M."/>
            <person name="Lipzen A."/>
            <person name="Salamov A."/>
            <person name="Henrissat B."/>
            <person name="Wiebenga A."/>
            <person name="De Vries R.P."/>
            <person name="Grigoriev I.V."/>
            <person name="Mortensen U.H."/>
            <person name="Andersen M.R."/>
            <person name="Baker S.E."/>
        </authorList>
    </citation>
    <scope>NUCLEOTIDE SEQUENCE [LARGE SCALE GENOMIC DNA]</scope>
    <source>
        <strain evidence="3 4">CBS 117.55</strain>
    </source>
</reference>
<keyword evidence="1" id="KW-0862">Zinc</keyword>
<dbReference type="PROSITE" id="PS00028">
    <property type="entry name" value="ZINC_FINGER_C2H2_1"/>
    <property type="match status" value="6"/>
</dbReference>
<dbReference type="PANTHER" id="PTHR46179:SF26">
    <property type="entry name" value="ZINC FINGER PROTEIN 423 HOMOLOG"/>
    <property type="match status" value="1"/>
</dbReference>
<dbReference type="RefSeq" id="XP_025399358.1">
    <property type="nucleotide sequence ID" value="XM_025546612.1"/>
</dbReference>
<proteinExistence type="predicted"/>
<feature type="domain" description="C2H2-type" evidence="2">
    <location>
        <begin position="270"/>
        <end position="300"/>
    </location>
</feature>
<evidence type="ECO:0000259" key="2">
    <source>
        <dbReference type="PROSITE" id="PS50157"/>
    </source>
</evidence>
<dbReference type="SUPFAM" id="SSF57667">
    <property type="entry name" value="beta-beta-alpha zinc fingers"/>
    <property type="match status" value="1"/>
</dbReference>
<dbReference type="PROSITE" id="PS50157">
    <property type="entry name" value="ZINC_FINGER_C2H2_2"/>
    <property type="match status" value="3"/>
</dbReference>
<keyword evidence="4" id="KW-1185">Reference proteome</keyword>
<dbReference type="InterPro" id="IPR051061">
    <property type="entry name" value="Zinc_finger_trans_reg"/>
</dbReference>
<dbReference type="GO" id="GO:0005634">
    <property type="term" value="C:nucleus"/>
    <property type="evidence" value="ECO:0007669"/>
    <property type="project" value="TreeGrafter"/>
</dbReference>
<dbReference type="SMART" id="SM00355">
    <property type="entry name" value="ZnF_C2H2"/>
    <property type="match status" value="8"/>
</dbReference>
<accession>A0A317W6T6</accession>
<dbReference type="GO" id="GO:0003712">
    <property type="term" value="F:transcription coregulator activity"/>
    <property type="evidence" value="ECO:0007669"/>
    <property type="project" value="TreeGrafter"/>
</dbReference>
<evidence type="ECO:0000313" key="4">
    <source>
        <dbReference type="Proteomes" id="UP000247233"/>
    </source>
</evidence>
<dbReference type="AlphaFoldDB" id="A0A317W6T6"/>
<dbReference type="GeneID" id="37068849"/>
<dbReference type="Proteomes" id="UP000247233">
    <property type="component" value="Unassembled WGS sequence"/>
</dbReference>
<dbReference type="InterPro" id="IPR013087">
    <property type="entry name" value="Znf_C2H2_type"/>
</dbReference>
<dbReference type="Pfam" id="PF00096">
    <property type="entry name" value="zf-C2H2"/>
    <property type="match status" value="1"/>
</dbReference>
<name>A0A317W6T6_9EURO</name>
<dbReference type="Gene3D" id="3.30.160.60">
    <property type="entry name" value="Classic Zinc Finger"/>
    <property type="match status" value="3"/>
</dbReference>
<dbReference type="GO" id="GO:0008270">
    <property type="term" value="F:zinc ion binding"/>
    <property type="evidence" value="ECO:0007669"/>
    <property type="project" value="UniProtKB-KW"/>
</dbReference>
<evidence type="ECO:0000313" key="3">
    <source>
        <dbReference type="EMBL" id="PWY82093.1"/>
    </source>
</evidence>
<dbReference type="VEuPathDB" id="FungiDB:BO70DRAFT_396385"/>
<sequence>MSFEDNNAGQGPSIFPHRFFTRNMSNDEFFELGYESIDPRLLSMNPDDMFQSSAGLSEVPTVGYKLIRHPDGCIYCPRSDCQVTFMGLPDVIKHLEEWHGASENVMKALLCPFDECKAVFMLRNYFDIHVRNAHNEDPAKYEAPFHPNRCDIDGCTKWFGTQNTFRGHLFQWHNDADTARGRFQCPFVDCTVTTLRKLYFDVHVRTVHGEDPAKYVVKCPSEDCSQFFTHQKFVQKHIINEHGSEKAEMTKMQSSIASCAQTSEDQGDLFKCNVEGCGKSFSKEWMLKRHTNVSHGTPDRLMCSQPNCRSTFTSPGRLARHVSAIHINIPDKRWKCPKVDCEASFGSLGGLWHHKRTHGDAKGPTGYTQSISTWSINAKQLILVRAPADSADPADT</sequence>
<feature type="domain" description="C2H2-type" evidence="2">
    <location>
        <begin position="334"/>
        <end position="363"/>
    </location>
</feature>
<organism evidence="3 4">
    <name type="scientific">Aspergillus heteromorphus CBS 117.55</name>
    <dbReference type="NCBI Taxonomy" id="1448321"/>
    <lineage>
        <taxon>Eukaryota</taxon>
        <taxon>Fungi</taxon>
        <taxon>Dikarya</taxon>
        <taxon>Ascomycota</taxon>
        <taxon>Pezizomycotina</taxon>
        <taxon>Eurotiomycetes</taxon>
        <taxon>Eurotiomycetidae</taxon>
        <taxon>Eurotiales</taxon>
        <taxon>Aspergillaceae</taxon>
        <taxon>Aspergillus</taxon>
        <taxon>Aspergillus subgen. Circumdati</taxon>
    </lineage>
</organism>
<dbReference type="STRING" id="1448321.A0A317W6T6"/>
<dbReference type="InterPro" id="IPR036236">
    <property type="entry name" value="Znf_C2H2_sf"/>
</dbReference>
<dbReference type="PANTHER" id="PTHR46179">
    <property type="entry name" value="ZINC FINGER PROTEIN"/>
    <property type="match status" value="1"/>
</dbReference>
<dbReference type="OrthoDB" id="6910977at2759"/>
<comment type="caution">
    <text evidence="3">The sequence shown here is derived from an EMBL/GenBank/DDBJ whole genome shotgun (WGS) entry which is preliminary data.</text>
</comment>
<keyword evidence="1" id="KW-0479">Metal-binding</keyword>
<gene>
    <name evidence="3" type="ORF">BO70DRAFT_396385</name>
</gene>
<feature type="domain" description="C2H2-type" evidence="2">
    <location>
        <begin position="217"/>
        <end position="247"/>
    </location>
</feature>
<protein>
    <recommendedName>
        <fullName evidence="2">C2H2-type domain-containing protein</fullName>
    </recommendedName>
</protein>
<evidence type="ECO:0000256" key="1">
    <source>
        <dbReference type="PROSITE-ProRule" id="PRU00042"/>
    </source>
</evidence>